<keyword evidence="3" id="KW-1185">Reference proteome</keyword>
<sequence length="812" mass="93153">MNFDDVDFNDPASVFAAMGITGGPGGLPLPKMISPEKVKREARGHVDRIFRDREILNKILERHEATIHKRWDKKSRNQRVAVLLSAWPKMSASHRPDFAAFRKETERQREAGTKFRDAYMWPQINLDDLSKPKTLLLLMQSRARNRPDVFAMADSNVAHLGKVTKAIVPAFLNEYTMMFTNRSTPETYGELVSWDDNEDAFFLMQEKIMHFLVDCCKQIMHDIPVSDLASDKFPTQPAVTLAKDTVDGFDSLAIMASETPYRPPASMDLERLESVIQAKKSSVEDHVWALREDPEYFANSLPEYEQHRQELLKDSNGHVHPLLKTGNEGVFWKRVIDNIIPRAHIQLEVWSELHTQVKELIALKSKYQQDISIDKELPEEYLNALLKFRHYLNQAAKGPQSELKHSLVASPPLRQFFERIPPSDPNSTMIQITQKKTAKLDKTQSELMWLCQTLWEDGQNLFLAGLTNIVDELGRLIQSEPKAKDLISPTIADILSDLSVISEGLRQLQMYQPWAQTFEDSLVEKEKGIKKEFAQRTKNWSLVMDAIEGPNNATIVRLGQPSGRKFHYPAEKRRTKESVEAMRLAEKNLDEFWQAVDQNMRSRSGKRLESTALWHFLSQERILVRTPKWVDPQKEMEKQESVDDVDALIKPLSEIYFERELKTERTIGRGTPSAQLAAKVKTRGTAAPATAHNDNTRADANQEQSDIQPKFELDAGTLKVFRALFYTPSLTATPGEVPWRDFLHAMKAVGFQPQKLYGSVWQFSPTDLDVERAIQFHEPHPSGKLPYRTARRIGRRLNRAYGWERGMFVPQM</sequence>
<dbReference type="Proteomes" id="UP000800035">
    <property type="component" value="Unassembled WGS sequence"/>
</dbReference>
<feature type="region of interest" description="Disordered" evidence="1">
    <location>
        <begin position="682"/>
        <end position="707"/>
    </location>
</feature>
<name>A0A6A5TFV0_9PLEO</name>
<protein>
    <submittedName>
        <fullName evidence="2">Uncharacterized protein</fullName>
    </submittedName>
</protein>
<feature type="compositionally biased region" description="Polar residues" evidence="1">
    <location>
        <begin position="698"/>
        <end position="707"/>
    </location>
</feature>
<gene>
    <name evidence="2" type="ORF">CC80DRAFT_528569</name>
</gene>
<reference evidence="2" key="1">
    <citation type="journal article" date="2020" name="Stud. Mycol.">
        <title>101 Dothideomycetes genomes: a test case for predicting lifestyles and emergence of pathogens.</title>
        <authorList>
            <person name="Haridas S."/>
            <person name="Albert R."/>
            <person name="Binder M."/>
            <person name="Bloem J."/>
            <person name="Labutti K."/>
            <person name="Salamov A."/>
            <person name="Andreopoulos B."/>
            <person name="Baker S."/>
            <person name="Barry K."/>
            <person name="Bills G."/>
            <person name="Bluhm B."/>
            <person name="Cannon C."/>
            <person name="Castanera R."/>
            <person name="Culley D."/>
            <person name="Daum C."/>
            <person name="Ezra D."/>
            <person name="Gonzalez J."/>
            <person name="Henrissat B."/>
            <person name="Kuo A."/>
            <person name="Liang C."/>
            <person name="Lipzen A."/>
            <person name="Lutzoni F."/>
            <person name="Magnuson J."/>
            <person name="Mondo S."/>
            <person name="Nolan M."/>
            <person name="Ohm R."/>
            <person name="Pangilinan J."/>
            <person name="Park H.-J."/>
            <person name="Ramirez L."/>
            <person name="Alfaro M."/>
            <person name="Sun H."/>
            <person name="Tritt A."/>
            <person name="Yoshinaga Y."/>
            <person name="Zwiers L.-H."/>
            <person name="Turgeon B."/>
            <person name="Goodwin S."/>
            <person name="Spatafora J."/>
            <person name="Crous P."/>
            <person name="Grigoriev I."/>
        </authorList>
    </citation>
    <scope>NUCLEOTIDE SEQUENCE</scope>
    <source>
        <strain evidence="2">CBS 675.92</strain>
    </source>
</reference>
<evidence type="ECO:0000256" key="1">
    <source>
        <dbReference type="SAM" id="MobiDB-lite"/>
    </source>
</evidence>
<dbReference type="OrthoDB" id="2922289at2759"/>
<dbReference type="PANTHER" id="PTHR40788:SF2">
    <property type="entry name" value="CLR5 DOMAIN-CONTAINING PROTEIN"/>
    <property type="match status" value="1"/>
</dbReference>
<evidence type="ECO:0000313" key="3">
    <source>
        <dbReference type="Proteomes" id="UP000800035"/>
    </source>
</evidence>
<evidence type="ECO:0000313" key="2">
    <source>
        <dbReference type="EMBL" id="KAF1951014.1"/>
    </source>
</evidence>
<dbReference type="AlphaFoldDB" id="A0A6A5TFV0"/>
<dbReference type="PANTHER" id="PTHR40788">
    <property type="entry name" value="CLR5 DOMAIN-CONTAINING PROTEIN-RELATED"/>
    <property type="match status" value="1"/>
</dbReference>
<dbReference type="EMBL" id="ML977020">
    <property type="protein sequence ID" value="KAF1951014.1"/>
    <property type="molecule type" value="Genomic_DNA"/>
</dbReference>
<organism evidence="2 3">
    <name type="scientific">Byssothecium circinans</name>
    <dbReference type="NCBI Taxonomy" id="147558"/>
    <lineage>
        <taxon>Eukaryota</taxon>
        <taxon>Fungi</taxon>
        <taxon>Dikarya</taxon>
        <taxon>Ascomycota</taxon>
        <taxon>Pezizomycotina</taxon>
        <taxon>Dothideomycetes</taxon>
        <taxon>Pleosporomycetidae</taxon>
        <taxon>Pleosporales</taxon>
        <taxon>Massarineae</taxon>
        <taxon>Massarinaceae</taxon>
        <taxon>Byssothecium</taxon>
    </lineage>
</organism>
<accession>A0A6A5TFV0</accession>
<proteinExistence type="predicted"/>